<accession>A0ABP2TZJ2</accession>
<keyword evidence="3" id="KW-1185">Reference proteome</keyword>
<protein>
    <recommendedName>
        <fullName evidence="1">DUF559 domain-containing protein</fullName>
    </recommendedName>
</protein>
<dbReference type="InterPro" id="IPR007569">
    <property type="entry name" value="DUF559"/>
</dbReference>
<evidence type="ECO:0000259" key="1">
    <source>
        <dbReference type="Pfam" id="PF04480"/>
    </source>
</evidence>
<dbReference type="RefSeq" id="WP_004661064.1">
    <property type="nucleotide sequence ID" value="NZ_BMDV01000002.1"/>
</dbReference>
<sequence length="144" mass="17047">MKPYNKNLKQPSRDLRSNMTNAEQLLWQRIRRKQILGLQFYRHKPMLNFIVDFYCFKANLIIECDGGQHYTEQGMEAGQNRDQTLAQLGLNVLRFDNGQVINQLDYVIEKIYQFVEKRISNLFLKKIRDTVKPLILSGINICCY</sequence>
<dbReference type="InterPro" id="IPR011335">
    <property type="entry name" value="Restrct_endonuc-II-like"/>
</dbReference>
<dbReference type="Proteomes" id="UP000013190">
    <property type="component" value="Unassembled WGS sequence"/>
</dbReference>
<gene>
    <name evidence="2" type="ORF">F992_01275</name>
</gene>
<organism evidence="2 3">
    <name type="scientific">Acinetobacter modestus</name>
    <dbReference type="NCBI Taxonomy" id="1776740"/>
    <lineage>
        <taxon>Bacteria</taxon>
        <taxon>Pseudomonadati</taxon>
        <taxon>Pseudomonadota</taxon>
        <taxon>Gammaproteobacteria</taxon>
        <taxon>Moraxellales</taxon>
        <taxon>Moraxellaceae</taxon>
        <taxon>Acinetobacter</taxon>
    </lineage>
</organism>
<name>A0ABP2TZJ2_9GAMM</name>
<dbReference type="InterPro" id="IPR047216">
    <property type="entry name" value="Endonuclease_DUF559_bact"/>
</dbReference>
<dbReference type="PANTHER" id="PTHR38590:SF1">
    <property type="entry name" value="BLL0828 PROTEIN"/>
    <property type="match status" value="1"/>
</dbReference>
<dbReference type="GeneID" id="92834689"/>
<dbReference type="Gene3D" id="3.40.960.10">
    <property type="entry name" value="VSR Endonuclease"/>
    <property type="match status" value="1"/>
</dbReference>
<feature type="domain" description="DUF559" evidence="1">
    <location>
        <begin position="7"/>
        <end position="115"/>
    </location>
</feature>
<dbReference type="CDD" id="cd01038">
    <property type="entry name" value="Endonuclease_DUF559"/>
    <property type="match status" value="1"/>
</dbReference>
<proteinExistence type="predicted"/>
<reference evidence="2 3" key="2">
    <citation type="journal article" date="2016" name="Int. J. Syst. Evol. Microbiol.">
        <title>Taxonomy of haemolytic and/or proteolytic strains of the genus Acinetobacter with the proposal of Acinetobacter courvalinii sp. nov. (genomic species 14 sensu Bouvet &amp; Jeanjean), Acinetobacter dispersus sp. nov. (genomic species 17), Acinetobacter modestus sp. nov., Acinetobacter proteolyticus sp. nov. and Acinetobacter vivianii sp. nov.</title>
        <authorList>
            <person name="Nemec A."/>
            <person name="Radolfova-Krizova L."/>
            <person name="Maixnerova M."/>
            <person name="Vrestiakova E."/>
            <person name="Jezek P."/>
            <person name="Sedo O."/>
        </authorList>
    </citation>
    <scope>NUCLEOTIDE SEQUENCE [LARGE SCALE GENOMIC DNA]</scope>
    <source>
        <strain evidence="2 3">NIPH 236</strain>
    </source>
</reference>
<evidence type="ECO:0000313" key="3">
    <source>
        <dbReference type="Proteomes" id="UP000013190"/>
    </source>
</evidence>
<dbReference type="Pfam" id="PF04480">
    <property type="entry name" value="DUF559"/>
    <property type="match status" value="1"/>
</dbReference>
<dbReference type="EMBL" id="APOJ01000020">
    <property type="protein sequence ID" value="ENU27650.1"/>
    <property type="molecule type" value="Genomic_DNA"/>
</dbReference>
<dbReference type="SUPFAM" id="SSF52980">
    <property type="entry name" value="Restriction endonuclease-like"/>
    <property type="match status" value="1"/>
</dbReference>
<reference evidence="3" key="1">
    <citation type="submission" date="2013-02" db="EMBL/GenBank/DDBJ databases">
        <title>The Genome Sequence of Acinetobacter sp. NIPH 236.</title>
        <authorList>
            <consortium name="The Broad Institute Genome Sequencing Platform"/>
            <consortium name="The Broad Institute Genome Sequencing Center for Infectious Disease"/>
            <person name="Cerqueira G."/>
            <person name="Feldgarden M."/>
            <person name="Courvalin P."/>
            <person name="Perichon B."/>
            <person name="Grillot-Courvalin C."/>
            <person name="Clermont D."/>
            <person name="Rocha E."/>
            <person name="Yoon E.-J."/>
            <person name="Nemec A."/>
            <person name="Walker B."/>
            <person name="Young S.K."/>
            <person name="Zeng Q."/>
            <person name="Gargeya S."/>
            <person name="Fitzgerald M."/>
            <person name="Haas B."/>
            <person name="Abouelleil A."/>
            <person name="Alvarado L."/>
            <person name="Arachchi H.M."/>
            <person name="Berlin A.M."/>
            <person name="Chapman S.B."/>
            <person name="Dewar J."/>
            <person name="Goldberg J."/>
            <person name="Griggs A."/>
            <person name="Gujja S."/>
            <person name="Hansen M."/>
            <person name="Howarth C."/>
            <person name="Imamovic A."/>
            <person name="Larimer J."/>
            <person name="McCowan C."/>
            <person name="Murphy C."/>
            <person name="Neiman D."/>
            <person name="Pearson M."/>
            <person name="Priest M."/>
            <person name="Roberts A."/>
            <person name="Saif S."/>
            <person name="Shea T."/>
            <person name="Sisk P."/>
            <person name="Sykes S."/>
            <person name="Wortman J."/>
            <person name="Nusbaum C."/>
            <person name="Birren B."/>
        </authorList>
    </citation>
    <scope>NUCLEOTIDE SEQUENCE [LARGE SCALE GENOMIC DNA]</scope>
    <source>
        <strain evidence="3">NIPH 236</strain>
    </source>
</reference>
<comment type="caution">
    <text evidence="2">The sequence shown here is derived from an EMBL/GenBank/DDBJ whole genome shotgun (WGS) entry which is preliminary data.</text>
</comment>
<evidence type="ECO:0000313" key="2">
    <source>
        <dbReference type="EMBL" id="ENU27650.1"/>
    </source>
</evidence>
<dbReference type="PANTHER" id="PTHR38590">
    <property type="entry name" value="BLL0828 PROTEIN"/>
    <property type="match status" value="1"/>
</dbReference>